<comment type="caution">
    <text evidence="8">The sequence shown here is derived from an EMBL/GenBank/DDBJ whole genome shotgun (WGS) entry which is preliminary data.</text>
</comment>
<proteinExistence type="predicted"/>
<dbReference type="AlphaFoldDB" id="A0A419F4Z1"/>
<name>A0A419F4Z1_9BACT</name>
<keyword evidence="5 6" id="KW-0472">Membrane</keyword>
<dbReference type="EMBL" id="QZKI01000028">
    <property type="protein sequence ID" value="RJP73391.1"/>
    <property type="molecule type" value="Genomic_DNA"/>
</dbReference>
<accession>A0A419F4Z1</accession>
<evidence type="ECO:0000256" key="4">
    <source>
        <dbReference type="ARBA" id="ARBA00022989"/>
    </source>
</evidence>
<evidence type="ECO:0000256" key="6">
    <source>
        <dbReference type="SAM" id="Phobius"/>
    </source>
</evidence>
<protein>
    <recommendedName>
        <fullName evidence="10">Flagellar protein</fullName>
    </recommendedName>
</protein>
<comment type="subcellular location">
    <subcellularLocation>
        <location evidence="1">Cell membrane</location>
    </subcellularLocation>
</comment>
<evidence type="ECO:0000256" key="7">
    <source>
        <dbReference type="SAM" id="SignalP"/>
    </source>
</evidence>
<evidence type="ECO:0000313" key="9">
    <source>
        <dbReference type="Proteomes" id="UP000285961"/>
    </source>
</evidence>
<evidence type="ECO:0000256" key="2">
    <source>
        <dbReference type="ARBA" id="ARBA00022475"/>
    </source>
</evidence>
<feature type="chain" id="PRO_5019443451" description="Flagellar protein" evidence="7">
    <location>
        <begin position="23"/>
        <end position="217"/>
    </location>
</feature>
<keyword evidence="3 6" id="KW-0812">Transmembrane</keyword>
<reference evidence="8 9" key="1">
    <citation type="journal article" date="2017" name="ISME J.">
        <title>Energy and carbon metabolisms in a deep terrestrial subsurface fluid microbial community.</title>
        <authorList>
            <person name="Momper L."/>
            <person name="Jungbluth S.P."/>
            <person name="Lee M.D."/>
            <person name="Amend J.P."/>
        </authorList>
    </citation>
    <scope>NUCLEOTIDE SEQUENCE [LARGE SCALE GENOMIC DNA]</scope>
    <source>
        <strain evidence="8">SURF_17</strain>
    </source>
</reference>
<evidence type="ECO:0000256" key="5">
    <source>
        <dbReference type="ARBA" id="ARBA00023136"/>
    </source>
</evidence>
<feature type="signal peptide" evidence="7">
    <location>
        <begin position="1"/>
        <end position="22"/>
    </location>
</feature>
<evidence type="ECO:0000313" key="8">
    <source>
        <dbReference type="EMBL" id="RJP73391.1"/>
    </source>
</evidence>
<sequence length="217" mass="23656">MRRNLPVVLLVCLLMVASAAWSAHGENARRSSETATDTSPSTVEDRGAGYLPYSDPAPLGSVGLLGAILRAIFSLAIVLGLLYATLWAIRKVMGGSVGPLSEGPLRVVGRIYLSPKAVVYFVKVVDELLVIGTNAGSITLLTTIEDEQRVVQVENALRSAYGTSSGLVFSRFFDKSMVRFQKALDKDDSVFDDQLRGLNEQIGRLRGLTRKRQRDEK</sequence>
<feature type="transmembrane region" description="Helical" evidence="6">
    <location>
        <begin position="62"/>
        <end position="84"/>
    </location>
</feature>
<dbReference type="GO" id="GO:0016020">
    <property type="term" value="C:membrane"/>
    <property type="evidence" value="ECO:0007669"/>
    <property type="project" value="InterPro"/>
</dbReference>
<dbReference type="GO" id="GO:0044781">
    <property type="term" value="P:bacterial-type flagellum organization"/>
    <property type="evidence" value="ECO:0007669"/>
    <property type="project" value="InterPro"/>
</dbReference>
<evidence type="ECO:0008006" key="10">
    <source>
        <dbReference type="Google" id="ProtNLM"/>
    </source>
</evidence>
<keyword evidence="4 6" id="KW-1133">Transmembrane helix</keyword>
<dbReference type="Proteomes" id="UP000285961">
    <property type="component" value="Unassembled WGS sequence"/>
</dbReference>
<gene>
    <name evidence="8" type="ORF">C4532_04610</name>
</gene>
<keyword evidence="2" id="KW-1003">Cell membrane</keyword>
<dbReference type="InterPro" id="IPR022781">
    <property type="entry name" value="Flagellar_biosynth_FliO"/>
</dbReference>
<dbReference type="Pfam" id="PF04347">
    <property type="entry name" value="FliO"/>
    <property type="match status" value="1"/>
</dbReference>
<evidence type="ECO:0000256" key="1">
    <source>
        <dbReference type="ARBA" id="ARBA00004236"/>
    </source>
</evidence>
<organism evidence="8 9">
    <name type="scientific">Candidatus Abyssobacteria bacterium SURF_17</name>
    <dbReference type="NCBI Taxonomy" id="2093361"/>
    <lineage>
        <taxon>Bacteria</taxon>
        <taxon>Pseudomonadati</taxon>
        <taxon>Candidatus Hydrogenedentota</taxon>
        <taxon>Candidatus Abyssobacteria</taxon>
    </lineage>
</organism>
<evidence type="ECO:0000256" key="3">
    <source>
        <dbReference type="ARBA" id="ARBA00022692"/>
    </source>
</evidence>
<keyword evidence="7" id="KW-0732">Signal</keyword>